<reference evidence="26" key="1">
    <citation type="journal article" date="2019" name="Int. J. Syst. Evol. Microbiol.">
        <title>The Global Catalogue of Microorganisms (GCM) 10K type strain sequencing project: providing services to taxonomists for standard genome sequencing and annotation.</title>
        <authorList>
            <consortium name="The Broad Institute Genomics Platform"/>
            <consortium name="The Broad Institute Genome Sequencing Center for Infectious Disease"/>
            <person name="Wu L."/>
            <person name="Ma J."/>
        </authorList>
    </citation>
    <scope>NUCLEOTIDE SEQUENCE [LARGE SCALE GENOMIC DNA]</scope>
    <source>
        <strain evidence="26">JCM 18657</strain>
    </source>
</reference>
<keyword evidence="13 24" id="KW-1133">Transmembrane helix</keyword>
<dbReference type="PANTHER" id="PTHR46382:SF1">
    <property type="entry name" value="PHOSPHATIDATE CYTIDYLYLTRANSFERASE"/>
    <property type="match status" value="1"/>
</dbReference>
<evidence type="ECO:0000256" key="7">
    <source>
        <dbReference type="ARBA" id="ARBA00019373"/>
    </source>
</evidence>
<evidence type="ECO:0000256" key="4">
    <source>
        <dbReference type="ARBA" id="ARBA00005189"/>
    </source>
</evidence>
<evidence type="ECO:0000256" key="2">
    <source>
        <dbReference type="ARBA" id="ARBA00004651"/>
    </source>
</evidence>
<keyword evidence="10" id="KW-0808">Transferase</keyword>
<keyword evidence="26" id="KW-1185">Reference proteome</keyword>
<dbReference type="GO" id="GO:0016779">
    <property type="term" value="F:nucleotidyltransferase activity"/>
    <property type="evidence" value="ECO:0007669"/>
    <property type="project" value="UniProtKB-KW"/>
</dbReference>
<evidence type="ECO:0000256" key="1">
    <source>
        <dbReference type="ARBA" id="ARBA00001698"/>
    </source>
</evidence>
<keyword evidence="11 24" id="KW-0812">Transmembrane</keyword>
<evidence type="ECO:0000256" key="14">
    <source>
        <dbReference type="ARBA" id="ARBA00023098"/>
    </source>
</evidence>
<evidence type="ECO:0000256" key="21">
    <source>
        <dbReference type="ARBA" id="ARBA00032396"/>
    </source>
</evidence>
<accession>A0ABW2V5A9</accession>
<evidence type="ECO:0000256" key="3">
    <source>
        <dbReference type="ARBA" id="ARBA00005119"/>
    </source>
</evidence>
<evidence type="ECO:0000256" key="5">
    <source>
        <dbReference type="ARBA" id="ARBA00010185"/>
    </source>
</evidence>
<keyword evidence="17" id="KW-1208">Phospholipid metabolism</keyword>
<evidence type="ECO:0000256" key="9">
    <source>
        <dbReference type="ARBA" id="ARBA00022516"/>
    </source>
</evidence>
<evidence type="ECO:0000256" key="23">
    <source>
        <dbReference type="ARBA" id="ARBA00033406"/>
    </source>
</evidence>
<comment type="catalytic activity">
    <reaction evidence="1">
        <text>a 1,2-diacyl-sn-glycero-3-phosphate + CTP + H(+) = a CDP-1,2-diacyl-sn-glycerol + diphosphate</text>
        <dbReference type="Rhea" id="RHEA:16229"/>
        <dbReference type="ChEBI" id="CHEBI:15378"/>
        <dbReference type="ChEBI" id="CHEBI:33019"/>
        <dbReference type="ChEBI" id="CHEBI:37563"/>
        <dbReference type="ChEBI" id="CHEBI:58332"/>
        <dbReference type="ChEBI" id="CHEBI:58608"/>
        <dbReference type="EC" id="2.7.7.41"/>
    </reaction>
</comment>
<comment type="similarity">
    <text evidence="5">Belongs to the CDS family.</text>
</comment>
<gene>
    <name evidence="25" type="ORF">ACFQWB_07480</name>
</gene>
<evidence type="ECO:0000256" key="10">
    <source>
        <dbReference type="ARBA" id="ARBA00022679"/>
    </source>
</evidence>
<dbReference type="RefSeq" id="WP_138789793.1">
    <property type="nucleotide sequence ID" value="NZ_JBHTGQ010000017.1"/>
</dbReference>
<comment type="caution">
    <text evidence="25">The sequence shown here is derived from an EMBL/GenBank/DDBJ whole genome shotgun (WGS) entry which is preliminary data.</text>
</comment>
<name>A0ABW2V5A9_9BACL</name>
<keyword evidence="16" id="KW-0594">Phospholipid biosynthesis</keyword>
<evidence type="ECO:0000256" key="15">
    <source>
        <dbReference type="ARBA" id="ARBA00023136"/>
    </source>
</evidence>
<keyword evidence="14" id="KW-0443">Lipid metabolism</keyword>
<evidence type="ECO:0000256" key="13">
    <source>
        <dbReference type="ARBA" id="ARBA00022989"/>
    </source>
</evidence>
<dbReference type="EMBL" id="JBHTGQ010000017">
    <property type="protein sequence ID" value="MFC7749777.1"/>
    <property type="molecule type" value="Genomic_DNA"/>
</dbReference>
<evidence type="ECO:0000256" key="24">
    <source>
        <dbReference type="SAM" id="Phobius"/>
    </source>
</evidence>
<dbReference type="EC" id="2.7.7.41" evidence="6"/>
<feature type="transmembrane region" description="Helical" evidence="24">
    <location>
        <begin position="204"/>
        <end position="224"/>
    </location>
</feature>
<evidence type="ECO:0000256" key="18">
    <source>
        <dbReference type="ARBA" id="ARBA00029893"/>
    </source>
</evidence>
<organism evidence="25 26">
    <name type="scientific">Paenibacillus thermoaerophilus</name>
    <dbReference type="NCBI Taxonomy" id="1215385"/>
    <lineage>
        <taxon>Bacteria</taxon>
        <taxon>Bacillati</taxon>
        <taxon>Bacillota</taxon>
        <taxon>Bacilli</taxon>
        <taxon>Bacillales</taxon>
        <taxon>Paenibacillaceae</taxon>
        <taxon>Paenibacillus</taxon>
    </lineage>
</organism>
<comment type="subcellular location">
    <subcellularLocation>
        <location evidence="2">Cell membrane</location>
        <topology evidence="2">Multi-pass membrane protein</topology>
    </subcellularLocation>
</comment>
<evidence type="ECO:0000256" key="11">
    <source>
        <dbReference type="ARBA" id="ARBA00022692"/>
    </source>
</evidence>
<feature type="transmembrane region" description="Helical" evidence="24">
    <location>
        <begin position="180"/>
        <end position="198"/>
    </location>
</feature>
<evidence type="ECO:0000256" key="6">
    <source>
        <dbReference type="ARBA" id="ARBA00012487"/>
    </source>
</evidence>
<evidence type="ECO:0000256" key="20">
    <source>
        <dbReference type="ARBA" id="ARBA00032253"/>
    </source>
</evidence>
<comment type="pathway">
    <text evidence="4">Lipid metabolism.</text>
</comment>
<feature type="transmembrane region" description="Helical" evidence="24">
    <location>
        <begin position="108"/>
        <end position="127"/>
    </location>
</feature>
<evidence type="ECO:0000256" key="17">
    <source>
        <dbReference type="ARBA" id="ARBA00023264"/>
    </source>
</evidence>
<evidence type="ECO:0000256" key="8">
    <source>
        <dbReference type="ARBA" id="ARBA00022475"/>
    </source>
</evidence>
<evidence type="ECO:0000256" key="12">
    <source>
        <dbReference type="ARBA" id="ARBA00022695"/>
    </source>
</evidence>
<evidence type="ECO:0000256" key="19">
    <source>
        <dbReference type="ARBA" id="ARBA00031825"/>
    </source>
</evidence>
<sequence>MRQRLLTGIVAGAAFIAVLVLGGYWFAALLAAMAFIGLHEYHRMNGVRAADPTAIAGYAALAALVWPSDSGAGWDRLWGTAWSAADLLWALMFVLFALTVVSKNRITLDMIALELLGILYVAAGFRYMIDTRLSGDDGLWWTLLVLLGVWASDSGAYFAGRAFGRTKLWPSISPNKTVEGALGGVLLAVAVTMAMAAWKPELIGFGEAAVIGVCIAVVGQLGDLMQSAYKRVRGIKDSGRLLPGHGGVLDRTDSWLIVFPFLHVVGLIG</sequence>
<protein>
    <recommendedName>
        <fullName evidence="7">Phosphatidate cytidylyltransferase</fullName>
        <ecNumber evidence="6">2.7.7.41</ecNumber>
    </recommendedName>
    <alternativeName>
        <fullName evidence="20">CDP-DAG synthase</fullName>
    </alternativeName>
    <alternativeName>
        <fullName evidence="22">CDP-DG synthase</fullName>
    </alternativeName>
    <alternativeName>
        <fullName evidence="18">CDP-diacylglycerol synthase</fullName>
    </alternativeName>
    <alternativeName>
        <fullName evidence="21">CDP-diglyceride pyrophosphorylase</fullName>
    </alternativeName>
    <alternativeName>
        <fullName evidence="23">CDP-diglyceride synthase</fullName>
    </alternativeName>
    <alternativeName>
        <fullName evidence="19">CTP:phosphatidate cytidylyltransferase</fullName>
    </alternativeName>
</protein>
<feature type="transmembrane region" description="Helical" evidence="24">
    <location>
        <begin position="80"/>
        <end position="101"/>
    </location>
</feature>
<evidence type="ECO:0000256" key="22">
    <source>
        <dbReference type="ARBA" id="ARBA00032743"/>
    </source>
</evidence>
<feature type="transmembrane region" description="Helical" evidence="24">
    <location>
        <begin position="139"/>
        <end position="159"/>
    </location>
</feature>
<keyword evidence="8" id="KW-1003">Cell membrane</keyword>
<evidence type="ECO:0000313" key="25">
    <source>
        <dbReference type="EMBL" id="MFC7749777.1"/>
    </source>
</evidence>
<comment type="pathway">
    <text evidence="3">Phospholipid metabolism; CDP-diacylglycerol biosynthesis; CDP-diacylglycerol from sn-glycerol 3-phosphate: step 3/3.</text>
</comment>
<dbReference type="Pfam" id="PF01148">
    <property type="entry name" value="CTP_transf_1"/>
    <property type="match status" value="1"/>
</dbReference>
<dbReference type="PANTHER" id="PTHR46382">
    <property type="entry name" value="PHOSPHATIDATE CYTIDYLYLTRANSFERASE"/>
    <property type="match status" value="1"/>
</dbReference>
<proteinExistence type="inferred from homology"/>
<evidence type="ECO:0000313" key="26">
    <source>
        <dbReference type="Proteomes" id="UP001596528"/>
    </source>
</evidence>
<feature type="transmembrane region" description="Helical" evidence="24">
    <location>
        <begin position="6"/>
        <end position="37"/>
    </location>
</feature>
<keyword evidence="12 25" id="KW-0548">Nucleotidyltransferase</keyword>
<dbReference type="Proteomes" id="UP001596528">
    <property type="component" value="Unassembled WGS sequence"/>
</dbReference>
<keyword evidence="9" id="KW-0444">Lipid biosynthesis</keyword>
<evidence type="ECO:0000256" key="16">
    <source>
        <dbReference type="ARBA" id="ARBA00023209"/>
    </source>
</evidence>
<keyword evidence="15 24" id="KW-0472">Membrane</keyword>